<dbReference type="AlphaFoldDB" id="A0A117NIK2"/>
<comment type="caution">
    <text evidence="1">The sequence shown here is derived from an EMBL/GenBank/DDBJ whole genome shotgun (WGS) entry which is preliminary data.</text>
</comment>
<geneLocation type="mitochondrion" evidence="1"/>
<proteinExistence type="predicted"/>
<accession>A0A117NIK2</accession>
<dbReference type="EMBL" id="LKAM01000002">
    <property type="protein sequence ID" value="KUM50063.1"/>
    <property type="molecule type" value="Genomic_DNA"/>
</dbReference>
<evidence type="ECO:0000313" key="1">
    <source>
        <dbReference type="EMBL" id="KUM50063.1"/>
    </source>
</evidence>
<name>A0A117NIK2_PICGL</name>
<reference evidence="1" key="1">
    <citation type="journal article" date="2015" name="Genome Biol. Evol.">
        <title>Organellar Genomes of White Spruce (Picea glauca): Assembly and Annotation.</title>
        <authorList>
            <person name="Jackman S.D."/>
            <person name="Warren R.L."/>
            <person name="Gibb E.A."/>
            <person name="Vandervalk B.P."/>
            <person name="Mohamadi H."/>
            <person name="Chu J."/>
            <person name="Raymond A."/>
            <person name="Pleasance S."/>
            <person name="Coope R."/>
            <person name="Wildung M.R."/>
            <person name="Ritland C.E."/>
            <person name="Bousquet J."/>
            <person name="Jones S.J."/>
            <person name="Bohlmann J."/>
            <person name="Birol I."/>
        </authorList>
    </citation>
    <scope>NUCLEOTIDE SEQUENCE [LARGE SCALE GENOMIC DNA]</scope>
    <source>
        <tissue evidence="1">Flushing bud</tissue>
    </source>
</reference>
<organism evidence="1">
    <name type="scientific">Picea glauca</name>
    <name type="common">White spruce</name>
    <name type="synonym">Pinus glauca</name>
    <dbReference type="NCBI Taxonomy" id="3330"/>
    <lineage>
        <taxon>Eukaryota</taxon>
        <taxon>Viridiplantae</taxon>
        <taxon>Streptophyta</taxon>
        <taxon>Embryophyta</taxon>
        <taxon>Tracheophyta</taxon>
        <taxon>Spermatophyta</taxon>
        <taxon>Pinopsida</taxon>
        <taxon>Pinidae</taxon>
        <taxon>Conifers I</taxon>
        <taxon>Pinales</taxon>
        <taxon>Pinaceae</taxon>
        <taxon>Picea</taxon>
    </lineage>
</organism>
<protein>
    <submittedName>
        <fullName evidence="1">Uncharacterized protein</fullName>
    </submittedName>
</protein>
<keyword evidence="1" id="KW-0496">Mitochondrion</keyword>
<gene>
    <name evidence="1" type="ORF">ABT39_MTgene3291</name>
</gene>
<sequence>MRKQALNCRGEEMAHLTAEGEEEWLTRQRRVRKKGSNPEHSGNKLEWEFCSSLLVAKLRSWVSESASGFFEESCTHGHTAWQAFPFSFMGVAPFPNQMFGCELYSARSPTSVWPCHLTSLPVWLGMLSDNLSIVTAWPLLLPAGPLV</sequence>